<protein>
    <submittedName>
        <fullName evidence="3">Uncharacterized protein</fullName>
    </submittedName>
</protein>
<dbReference type="EMBL" id="BART01025941">
    <property type="protein sequence ID" value="GAG91352.1"/>
    <property type="molecule type" value="Genomic_DNA"/>
</dbReference>
<feature type="transmembrane region" description="Helical" evidence="2">
    <location>
        <begin position="45"/>
        <end position="66"/>
    </location>
</feature>
<keyword evidence="2" id="KW-1133">Transmembrane helix</keyword>
<evidence type="ECO:0000256" key="1">
    <source>
        <dbReference type="SAM" id="MobiDB-lite"/>
    </source>
</evidence>
<sequence>MRVALKDLRRTRDFMRNQPSLRAPRNFTLSPQLAGIRIKERGSSFAFPVLSAVSALASILLVLVFVSDMLITGAGPSQNFVAQAPIEEYLAVEETVPESFSPAEGELQDIPPTEINLQEVQVPSVAAESEVLESMAEEEVETLSKAIETIDESRTGGAIQTPILESVSPDFEEAPGGKTELEPGLYDEDTGRLEPSVDQDISPTAQLIEKLPLLMQRSTMRILEMIL</sequence>
<accession>X1CDZ0</accession>
<organism evidence="3">
    <name type="scientific">marine sediment metagenome</name>
    <dbReference type="NCBI Taxonomy" id="412755"/>
    <lineage>
        <taxon>unclassified sequences</taxon>
        <taxon>metagenomes</taxon>
        <taxon>ecological metagenomes</taxon>
    </lineage>
</organism>
<gene>
    <name evidence="3" type="ORF">S01H4_46427</name>
</gene>
<keyword evidence="2" id="KW-0812">Transmembrane</keyword>
<evidence type="ECO:0000313" key="3">
    <source>
        <dbReference type="EMBL" id="GAG91352.1"/>
    </source>
</evidence>
<keyword evidence="2" id="KW-0472">Membrane</keyword>
<comment type="caution">
    <text evidence="3">The sequence shown here is derived from an EMBL/GenBank/DDBJ whole genome shotgun (WGS) entry which is preliminary data.</text>
</comment>
<proteinExistence type="predicted"/>
<evidence type="ECO:0000256" key="2">
    <source>
        <dbReference type="SAM" id="Phobius"/>
    </source>
</evidence>
<feature type="region of interest" description="Disordered" evidence="1">
    <location>
        <begin position="168"/>
        <end position="197"/>
    </location>
</feature>
<feature type="non-terminal residue" evidence="3">
    <location>
        <position position="227"/>
    </location>
</feature>
<dbReference type="AlphaFoldDB" id="X1CDZ0"/>
<reference evidence="3" key="1">
    <citation type="journal article" date="2014" name="Front. Microbiol.">
        <title>High frequency of phylogenetically diverse reductive dehalogenase-homologous genes in deep subseafloor sedimentary metagenomes.</title>
        <authorList>
            <person name="Kawai M."/>
            <person name="Futagami T."/>
            <person name="Toyoda A."/>
            <person name="Takaki Y."/>
            <person name="Nishi S."/>
            <person name="Hori S."/>
            <person name="Arai W."/>
            <person name="Tsubouchi T."/>
            <person name="Morono Y."/>
            <person name="Uchiyama I."/>
            <person name="Ito T."/>
            <person name="Fujiyama A."/>
            <person name="Inagaki F."/>
            <person name="Takami H."/>
        </authorList>
    </citation>
    <scope>NUCLEOTIDE SEQUENCE</scope>
    <source>
        <strain evidence="3">Expedition CK06-06</strain>
    </source>
</reference>
<name>X1CDZ0_9ZZZZ</name>